<feature type="transmembrane region" description="Helical" evidence="1">
    <location>
        <begin position="134"/>
        <end position="153"/>
    </location>
</feature>
<dbReference type="RefSeq" id="WP_254745967.1">
    <property type="nucleotide sequence ID" value="NZ_JANCLU010000027.1"/>
</dbReference>
<dbReference type="EMBL" id="JANCLU010000027">
    <property type="protein sequence ID" value="MCP8940803.1"/>
    <property type="molecule type" value="Genomic_DNA"/>
</dbReference>
<dbReference type="InterPro" id="IPR009936">
    <property type="entry name" value="DUF1468"/>
</dbReference>
<keyword evidence="1" id="KW-0812">Transmembrane</keyword>
<gene>
    <name evidence="3" type="ORF">NK718_19940</name>
</gene>
<evidence type="ECO:0000313" key="4">
    <source>
        <dbReference type="Proteomes" id="UP001205890"/>
    </source>
</evidence>
<evidence type="ECO:0000313" key="3">
    <source>
        <dbReference type="EMBL" id="MCP8940803.1"/>
    </source>
</evidence>
<keyword evidence="1" id="KW-1133">Transmembrane helix</keyword>
<reference evidence="3 4" key="1">
    <citation type="submission" date="2022-07" db="EMBL/GenBank/DDBJ databases">
        <authorList>
            <person name="Li W.-J."/>
            <person name="Deng Q.-Q."/>
        </authorList>
    </citation>
    <scope>NUCLEOTIDE SEQUENCE [LARGE SCALE GENOMIC DNA]</scope>
    <source>
        <strain evidence="3 4">SYSU M60028</strain>
    </source>
</reference>
<feature type="transmembrane region" description="Helical" evidence="1">
    <location>
        <begin position="61"/>
        <end position="81"/>
    </location>
</feature>
<keyword evidence="4" id="KW-1185">Reference proteome</keyword>
<feature type="domain" description="DUF1468" evidence="2">
    <location>
        <begin position="25"/>
        <end position="158"/>
    </location>
</feature>
<dbReference type="Proteomes" id="UP001205890">
    <property type="component" value="Unassembled WGS sequence"/>
</dbReference>
<keyword evidence="1" id="KW-0472">Membrane</keyword>
<dbReference type="Pfam" id="PF07331">
    <property type="entry name" value="TctB"/>
    <property type="match status" value="1"/>
</dbReference>
<organism evidence="3 4">
    <name type="scientific">Alsobacter ponti</name>
    <dbReference type="NCBI Taxonomy" id="2962936"/>
    <lineage>
        <taxon>Bacteria</taxon>
        <taxon>Pseudomonadati</taxon>
        <taxon>Pseudomonadota</taxon>
        <taxon>Alphaproteobacteria</taxon>
        <taxon>Hyphomicrobiales</taxon>
        <taxon>Alsobacteraceae</taxon>
        <taxon>Alsobacter</taxon>
    </lineage>
</organism>
<accession>A0ABT1LKN0</accession>
<feature type="transmembrane region" description="Helical" evidence="1">
    <location>
        <begin position="93"/>
        <end position="114"/>
    </location>
</feature>
<protein>
    <submittedName>
        <fullName evidence="3">Tripartite tricarboxylate transporter TctB family protein</fullName>
    </submittedName>
</protein>
<evidence type="ECO:0000259" key="2">
    <source>
        <dbReference type="Pfam" id="PF07331"/>
    </source>
</evidence>
<evidence type="ECO:0000256" key="1">
    <source>
        <dbReference type="SAM" id="Phobius"/>
    </source>
</evidence>
<name>A0ABT1LKN0_9HYPH</name>
<sequence>MTPAEGGSGDEPGAPLSDRASRDVAAGLVLVAVALFALWAGADLPLGTLSAMGAGMLPRSLAVLVGLFGVAIAASGWLSAGEGLGRWSLRGPFFILGSVVVFAATVRSLGLAFAGPLSMLVGCLASHETRWGEAALFSVALTAFCIVLFRSLLGLPIPIAWFL</sequence>
<proteinExistence type="predicted"/>
<feature type="transmembrane region" description="Helical" evidence="1">
    <location>
        <begin position="24"/>
        <end position="41"/>
    </location>
</feature>
<comment type="caution">
    <text evidence="3">The sequence shown here is derived from an EMBL/GenBank/DDBJ whole genome shotgun (WGS) entry which is preliminary data.</text>
</comment>